<sequence>MAVYKHFAYWMPSKKAGENSMKFYTECIVNMPVEKDAGQTFLELYILPGGKNRIRKLLSNIPYINDILSVLDRVSSVKMQNRLIISYIIGGGLLNVFNDDVSEEYDEVWKDISKNGTDTESAVKWNMTPNNLFSMLTPEEVWACPGVEERKLFDEFFEDLTKKFDGKGFEYEGEMLTQAIFFLRGWVFKKSLFSKPPIEIIKEERRQNAVKNKKILGII</sequence>
<gene>
    <name evidence="1" type="ORF">C4544_03600</name>
</gene>
<comment type="caution">
    <text evidence="1">The sequence shown here is derived from an EMBL/GenBank/DDBJ whole genome shotgun (WGS) entry which is preliminary data.</text>
</comment>
<protein>
    <submittedName>
        <fullName evidence="1">Uncharacterized protein</fullName>
    </submittedName>
</protein>
<accession>A0A419DDE5</accession>
<organism evidence="1 2">
    <name type="scientific">candidate division WS5 bacterium</name>
    <dbReference type="NCBI Taxonomy" id="2093353"/>
    <lineage>
        <taxon>Bacteria</taxon>
        <taxon>candidate division WS5</taxon>
    </lineage>
</organism>
<evidence type="ECO:0000313" key="1">
    <source>
        <dbReference type="EMBL" id="RJO61149.1"/>
    </source>
</evidence>
<name>A0A419DDE5_9BACT</name>
<proteinExistence type="predicted"/>
<dbReference type="AlphaFoldDB" id="A0A419DDE5"/>
<dbReference type="Proteomes" id="UP000285655">
    <property type="component" value="Unassembled WGS sequence"/>
</dbReference>
<dbReference type="EMBL" id="QZJW01000028">
    <property type="protein sequence ID" value="RJO61149.1"/>
    <property type="molecule type" value="Genomic_DNA"/>
</dbReference>
<evidence type="ECO:0000313" key="2">
    <source>
        <dbReference type="Proteomes" id="UP000285655"/>
    </source>
</evidence>
<reference evidence="1 2" key="1">
    <citation type="journal article" date="2017" name="ISME J.">
        <title>Energy and carbon metabolisms in a deep terrestrial subsurface fluid microbial community.</title>
        <authorList>
            <person name="Momper L."/>
            <person name="Jungbluth S.P."/>
            <person name="Lee M.D."/>
            <person name="Amend J.P."/>
        </authorList>
    </citation>
    <scope>NUCLEOTIDE SEQUENCE [LARGE SCALE GENOMIC DNA]</scope>
    <source>
        <strain evidence="1">SURF_29</strain>
    </source>
</reference>